<dbReference type="AlphaFoldDB" id="A0A7G9SA47"/>
<dbReference type="GO" id="GO:0016491">
    <property type="term" value="F:oxidoreductase activity"/>
    <property type="evidence" value="ECO:0007669"/>
    <property type="project" value="UniProtKB-KW"/>
</dbReference>
<keyword evidence="1" id="KW-0560">Oxidoreductase</keyword>
<evidence type="ECO:0000313" key="3">
    <source>
        <dbReference type="EMBL" id="QNN64722.1"/>
    </source>
</evidence>
<feature type="domain" description="Homoserine dehydrogenase catalytic" evidence="2">
    <location>
        <begin position="2"/>
        <end position="56"/>
    </location>
</feature>
<evidence type="ECO:0000259" key="2">
    <source>
        <dbReference type="Pfam" id="PF00742"/>
    </source>
</evidence>
<dbReference type="KEGG" id="srhi:H9L12_10685"/>
<dbReference type="GO" id="GO:0006520">
    <property type="term" value="P:amino acid metabolic process"/>
    <property type="evidence" value="ECO:0007669"/>
    <property type="project" value="InterPro"/>
</dbReference>
<evidence type="ECO:0000256" key="1">
    <source>
        <dbReference type="ARBA" id="ARBA00023002"/>
    </source>
</evidence>
<dbReference type="InterPro" id="IPR001342">
    <property type="entry name" value="HDH_cat"/>
</dbReference>
<gene>
    <name evidence="3" type="ORF">H9L12_10685</name>
</gene>
<dbReference type="Proteomes" id="UP000515955">
    <property type="component" value="Chromosome"/>
</dbReference>
<sequence>MADVRVVALPLDHPLAAVRDEENRFLVTDEAGRVHDLYGKGAGRWPTAAAVFADVMDAQRALLARSPRAPQEQRMRLIA</sequence>
<protein>
    <recommendedName>
        <fullName evidence="2">Homoserine dehydrogenase catalytic domain-containing protein</fullName>
    </recommendedName>
</protein>
<accession>A0A7G9SA47</accession>
<dbReference type="Pfam" id="PF00742">
    <property type="entry name" value="Homoserine_dh"/>
    <property type="match status" value="1"/>
</dbReference>
<proteinExistence type="predicted"/>
<evidence type="ECO:0000313" key="4">
    <source>
        <dbReference type="Proteomes" id="UP000515955"/>
    </source>
</evidence>
<reference evidence="3 4" key="1">
    <citation type="submission" date="2020-08" db="EMBL/GenBank/DDBJ databases">
        <title>Genome sequence of Sphingomonas rhizophila KACC 19189T.</title>
        <authorList>
            <person name="Hyun D.-W."/>
            <person name="Bae J.-W."/>
        </authorList>
    </citation>
    <scope>NUCLEOTIDE SEQUENCE [LARGE SCALE GENOMIC DNA]</scope>
    <source>
        <strain evidence="3 4">KACC 19189</strain>
    </source>
</reference>
<name>A0A7G9SA47_9SPHN</name>
<dbReference type="EMBL" id="CP060717">
    <property type="protein sequence ID" value="QNN64722.1"/>
    <property type="molecule type" value="Genomic_DNA"/>
</dbReference>
<keyword evidence="4" id="KW-1185">Reference proteome</keyword>
<organism evidence="3 4">
    <name type="scientific">Sphingomonas rhizophila</name>
    <dbReference type="NCBI Taxonomy" id="2071607"/>
    <lineage>
        <taxon>Bacteria</taxon>
        <taxon>Pseudomonadati</taxon>
        <taxon>Pseudomonadota</taxon>
        <taxon>Alphaproteobacteria</taxon>
        <taxon>Sphingomonadales</taxon>
        <taxon>Sphingomonadaceae</taxon>
        <taxon>Sphingomonas</taxon>
    </lineage>
</organism>